<comment type="caution">
    <text evidence="2">The sequence shown here is derived from an EMBL/GenBank/DDBJ whole genome shotgun (WGS) entry which is preliminary data.</text>
</comment>
<evidence type="ECO:0000256" key="1">
    <source>
        <dbReference type="SAM" id="MobiDB-lite"/>
    </source>
</evidence>
<gene>
    <name evidence="2" type="ORF">GCM10022236_53470</name>
</gene>
<sequence>MATELSLAVRFSNRFGNVSTRYPKIVAGAYGRFDLARALASDPDTVAAKVAAWERAQGHEPRNWAAIGRNEGHAGVDRGAGVNQPPE</sequence>
<dbReference type="Proteomes" id="UP001501490">
    <property type="component" value="Unassembled WGS sequence"/>
</dbReference>
<keyword evidence="3" id="KW-1185">Reference proteome</keyword>
<dbReference type="RefSeq" id="WP_344810174.1">
    <property type="nucleotide sequence ID" value="NZ_BAABAB010000058.1"/>
</dbReference>
<feature type="region of interest" description="Disordered" evidence="1">
    <location>
        <begin position="66"/>
        <end position="87"/>
    </location>
</feature>
<protein>
    <submittedName>
        <fullName evidence="2">Uncharacterized protein</fullName>
    </submittedName>
</protein>
<dbReference type="EMBL" id="BAABAB010000058">
    <property type="protein sequence ID" value="GAA3644128.1"/>
    <property type="molecule type" value="Genomic_DNA"/>
</dbReference>
<evidence type="ECO:0000313" key="2">
    <source>
        <dbReference type="EMBL" id="GAA3644128.1"/>
    </source>
</evidence>
<evidence type="ECO:0000313" key="3">
    <source>
        <dbReference type="Proteomes" id="UP001501490"/>
    </source>
</evidence>
<reference evidence="3" key="1">
    <citation type="journal article" date="2019" name="Int. J. Syst. Evol. Microbiol.">
        <title>The Global Catalogue of Microorganisms (GCM) 10K type strain sequencing project: providing services to taxonomists for standard genome sequencing and annotation.</title>
        <authorList>
            <consortium name="The Broad Institute Genomics Platform"/>
            <consortium name="The Broad Institute Genome Sequencing Center for Infectious Disease"/>
            <person name="Wu L."/>
            <person name="Ma J."/>
        </authorList>
    </citation>
    <scope>NUCLEOTIDE SEQUENCE [LARGE SCALE GENOMIC DNA]</scope>
    <source>
        <strain evidence="3">JCM 16929</strain>
    </source>
</reference>
<accession>A0ABP7AZD6</accession>
<proteinExistence type="predicted"/>
<organism evidence="2 3">
    <name type="scientific">Microlunatus ginsengisoli</name>
    <dbReference type="NCBI Taxonomy" id="363863"/>
    <lineage>
        <taxon>Bacteria</taxon>
        <taxon>Bacillati</taxon>
        <taxon>Actinomycetota</taxon>
        <taxon>Actinomycetes</taxon>
        <taxon>Propionibacteriales</taxon>
        <taxon>Propionibacteriaceae</taxon>
        <taxon>Microlunatus</taxon>
    </lineage>
</organism>
<name>A0ABP7AZD6_9ACTN</name>